<dbReference type="EMBL" id="JOJP01000001">
    <property type="protein sequence ID" value="KEI70515.1"/>
    <property type="molecule type" value="Genomic_DNA"/>
</dbReference>
<dbReference type="HAMAP" id="MF_01845">
    <property type="entry name" value="UPF0597"/>
    <property type="match status" value="1"/>
</dbReference>
<reference evidence="3 4" key="1">
    <citation type="submission" date="2014-06" db="EMBL/GenBank/DDBJ databases">
        <title>Whole Genome Sequences of Three Symbiotic Endozoicomonas Bacteria.</title>
        <authorList>
            <person name="Neave M.J."/>
            <person name="Apprill A."/>
            <person name="Voolstra C.R."/>
        </authorList>
    </citation>
    <scope>NUCLEOTIDE SEQUENCE [LARGE SCALE GENOMIC DNA]</scope>
    <source>
        <strain evidence="3 4">DSM 22380</strain>
    </source>
</reference>
<gene>
    <name evidence="3" type="ORF">GV64_06980</name>
</gene>
<dbReference type="PANTHER" id="PTHR30501">
    <property type="entry name" value="UPF0597 PROTEIN YHAM"/>
    <property type="match status" value="1"/>
</dbReference>
<evidence type="ECO:0000313" key="4">
    <source>
        <dbReference type="Proteomes" id="UP000027997"/>
    </source>
</evidence>
<evidence type="ECO:0000259" key="2">
    <source>
        <dbReference type="Pfam" id="PF03313"/>
    </source>
</evidence>
<dbReference type="Pfam" id="PF03313">
    <property type="entry name" value="SDH_alpha"/>
    <property type="match status" value="1"/>
</dbReference>
<sequence>MRPSEGWYPEWEKYIQILQDNVIPSLGCTEPISTAYATALAVELLREQPDQIQVYVSGNLMKNGMGVGVPGTGMVGLPIAAAVGAIGGNPEAGLEVLKDITIEHVCQAKAMIDSGQVSVQIKDVPEVLYSEVLVSKGESIARVIIKDHHTQVVLKELNGKAVFSAQSKNDDSQKESATSKLSVASIYKFATQAPYDRIRFILDAACLNQTISAEGLNGSYGLKVGKTLKQNISQGLLSEDLITLAMMRSSAASDARMDGAMLPAMSNSGSGNQGIAATMPVVAVADHLGSGEEKLARALILSHLIAIYIKTHLDTLSAMCGATTAGTGASCGITWLLGGEREQVECAIFNMVGDIAGIFCDGAKACCSMKVSTSAGAAVKASLMAINNIRVSGQEGIIAGCVEETIDNLGLLGNQGMRETDRMILKIMTSKSI</sequence>
<dbReference type="PIRSF" id="PIRSF006054">
    <property type="entry name" value="UCP006054"/>
    <property type="match status" value="1"/>
</dbReference>
<comment type="caution">
    <text evidence="3">The sequence shown here is derived from an EMBL/GenBank/DDBJ whole genome shotgun (WGS) entry which is preliminary data.</text>
</comment>
<dbReference type="PANTHER" id="PTHR30501:SF2">
    <property type="entry name" value="UPF0597 PROTEIN YHAM"/>
    <property type="match status" value="1"/>
</dbReference>
<organism evidence="3 4">
    <name type="scientific">Endozoicomonas elysicola</name>
    <dbReference type="NCBI Taxonomy" id="305900"/>
    <lineage>
        <taxon>Bacteria</taxon>
        <taxon>Pseudomonadati</taxon>
        <taxon>Pseudomonadota</taxon>
        <taxon>Gammaproteobacteria</taxon>
        <taxon>Oceanospirillales</taxon>
        <taxon>Endozoicomonadaceae</taxon>
        <taxon>Endozoicomonas</taxon>
    </lineage>
</organism>
<comment type="similarity">
    <text evidence="1">Belongs to the UPF0597 family.</text>
</comment>
<dbReference type="eggNOG" id="COG3681">
    <property type="taxonomic scope" value="Bacteria"/>
</dbReference>
<accession>A0A081K8N9</accession>
<protein>
    <recommendedName>
        <fullName evidence="1">UPF0597 protein GV64_06980</fullName>
    </recommendedName>
</protein>
<dbReference type="RefSeq" id="WP_020580905.1">
    <property type="nucleotide sequence ID" value="NZ_JOJP01000001.1"/>
</dbReference>
<evidence type="ECO:0000256" key="1">
    <source>
        <dbReference type="HAMAP-Rule" id="MF_01845"/>
    </source>
</evidence>
<evidence type="ECO:0000313" key="3">
    <source>
        <dbReference type="EMBL" id="KEI70515.1"/>
    </source>
</evidence>
<dbReference type="GO" id="GO:0080146">
    <property type="term" value="F:L-cysteine desulfhydrase activity"/>
    <property type="evidence" value="ECO:0007669"/>
    <property type="project" value="TreeGrafter"/>
</dbReference>
<name>A0A081K8N9_9GAMM</name>
<feature type="domain" description="Serine dehydratase-like alpha subunit" evidence="2">
    <location>
        <begin position="92"/>
        <end position="426"/>
    </location>
</feature>
<dbReference type="GO" id="GO:0019450">
    <property type="term" value="P:L-cysteine catabolic process to pyruvate"/>
    <property type="evidence" value="ECO:0007669"/>
    <property type="project" value="TreeGrafter"/>
</dbReference>
<dbReference type="AlphaFoldDB" id="A0A081K8N9"/>
<dbReference type="InterPro" id="IPR021144">
    <property type="entry name" value="UPF0597"/>
</dbReference>
<keyword evidence="4" id="KW-1185">Reference proteome</keyword>
<dbReference type="InterPro" id="IPR005130">
    <property type="entry name" value="Ser_deHydtase-like_asu"/>
</dbReference>
<proteinExistence type="inferred from homology"/>
<dbReference type="Proteomes" id="UP000027997">
    <property type="component" value="Unassembled WGS sequence"/>
</dbReference>